<evidence type="ECO:0000256" key="1">
    <source>
        <dbReference type="ARBA" id="ARBA00004127"/>
    </source>
</evidence>
<accession>A0A9Q9AZA8</accession>
<name>A0A9Q9AZA8_9PEZI</name>
<dbReference type="PANTHER" id="PTHR34187">
    <property type="entry name" value="FGR18P"/>
    <property type="match status" value="1"/>
</dbReference>
<evidence type="ECO:0000256" key="3">
    <source>
        <dbReference type="ARBA" id="ARBA00022989"/>
    </source>
</evidence>
<dbReference type="PANTHER" id="PTHR34187:SF1">
    <property type="entry name" value="DUF202 DOMAIN-CONTAINING PROTEIN"/>
    <property type="match status" value="1"/>
</dbReference>
<dbReference type="InterPro" id="IPR003807">
    <property type="entry name" value="DUF202"/>
</dbReference>
<evidence type="ECO:0000256" key="2">
    <source>
        <dbReference type="ARBA" id="ARBA00022692"/>
    </source>
</evidence>
<proteinExistence type="predicted"/>
<feature type="region of interest" description="Disordered" evidence="5">
    <location>
        <begin position="1"/>
        <end position="69"/>
    </location>
</feature>
<feature type="domain" description="DUF202" evidence="7">
    <location>
        <begin position="104"/>
        <end position="179"/>
    </location>
</feature>
<dbReference type="EMBL" id="CP099423">
    <property type="protein sequence ID" value="USW54486.1"/>
    <property type="molecule type" value="Genomic_DNA"/>
</dbReference>
<evidence type="ECO:0000256" key="6">
    <source>
        <dbReference type="SAM" id="Phobius"/>
    </source>
</evidence>
<dbReference type="GO" id="GO:0012505">
    <property type="term" value="C:endomembrane system"/>
    <property type="evidence" value="ECO:0007669"/>
    <property type="project" value="UniProtKB-SubCell"/>
</dbReference>
<feature type="transmembrane region" description="Helical" evidence="6">
    <location>
        <begin position="146"/>
        <end position="172"/>
    </location>
</feature>
<organism evidence="8 9">
    <name type="scientific">Septoria linicola</name>
    <dbReference type="NCBI Taxonomy" id="215465"/>
    <lineage>
        <taxon>Eukaryota</taxon>
        <taxon>Fungi</taxon>
        <taxon>Dikarya</taxon>
        <taxon>Ascomycota</taxon>
        <taxon>Pezizomycotina</taxon>
        <taxon>Dothideomycetes</taxon>
        <taxon>Dothideomycetidae</taxon>
        <taxon>Mycosphaerellales</taxon>
        <taxon>Mycosphaerellaceae</taxon>
        <taxon>Septoria</taxon>
    </lineage>
</organism>
<evidence type="ECO:0000256" key="4">
    <source>
        <dbReference type="ARBA" id="ARBA00023136"/>
    </source>
</evidence>
<feature type="compositionally biased region" description="Basic and acidic residues" evidence="5">
    <location>
        <begin position="21"/>
        <end position="34"/>
    </location>
</feature>
<evidence type="ECO:0000313" key="9">
    <source>
        <dbReference type="Proteomes" id="UP001056384"/>
    </source>
</evidence>
<keyword evidence="3 6" id="KW-1133">Transmembrane helix</keyword>
<keyword evidence="2 6" id="KW-0812">Transmembrane</keyword>
<dbReference type="Pfam" id="PF02656">
    <property type="entry name" value="DUF202"/>
    <property type="match status" value="1"/>
</dbReference>
<sequence length="224" mass="25058">MEARRPSKPSGDPQPRKPHTLTKDLKSARSIRDDEIPEPEPAHIPDGIPEDEREATELHTATTRASRASRVLTPSLQSSPGLLSPIKKFWRHHVQISVPHVDCRDHLANERTFLGYMRTSVALSMMGVVMAQLWRLQHSHSPDPVFGYFVLSIPLSVIFQCSALLVVVLGAVRYWRQQEAMAIGKVFAGGWELAVVTVGSLLLLTALFALHIALDVRHTRREDL</sequence>
<feature type="transmembrane region" description="Helical" evidence="6">
    <location>
        <begin position="193"/>
        <end position="214"/>
    </location>
</feature>
<protein>
    <recommendedName>
        <fullName evidence="7">DUF202 domain-containing protein</fullName>
    </recommendedName>
</protein>
<evidence type="ECO:0000313" key="8">
    <source>
        <dbReference type="EMBL" id="USW54486.1"/>
    </source>
</evidence>
<evidence type="ECO:0000256" key="5">
    <source>
        <dbReference type="SAM" id="MobiDB-lite"/>
    </source>
</evidence>
<dbReference type="AlphaFoldDB" id="A0A9Q9AZA8"/>
<keyword evidence="4 6" id="KW-0472">Membrane</keyword>
<reference evidence="8" key="1">
    <citation type="submission" date="2022-06" db="EMBL/GenBank/DDBJ databases">
        <title>Complete genome sequences of two strains of the flax pathogen Septoria linicola.</title>
        <authorList>
            <person name="Lapalu N."/>
            <person name="Simon A."/>
            <person name="Demenou B."/>
            <person name="Paumier D."/>
            <person name="Guillot M.-P."/>
            <person name="Gout L."/>
            <person name="Valade R."/>
        </authorList>
    </citation>
    <scope>NUCLEOTIDE SEQUENCE</scope>
    <source>
        <strain evidence="8">SE15195</strain>
    </source>
</reference>
<gene>
    <name evidence="8" type="ORF">Slin15195_G078050</name>
</gene>
<feature type="transmembrane region" description="Helical" evidence="6">
    <location>
        <begin position="113"/>
        <end position="134"/>
    </location>
</feature>
<dbReference type="Proteomes" id="UP001056384">
    <property type="component" value="Chromosome 6"/>
</dbReference>
<comment type="subcellular location">
    <subcellularLocation>
        <location evidence="1">Endomembrane system</location>
        <topology evidence="1">Multi-pass membrane protein</topology>
    </subcellularLocation>
</comment>
<evidence type="ECO:0000259" key="7">
    <source>
        <dbReference type="Pfam" id="PF02656"/>
    </source>
</evidence>
<keyword evidence="9" id="KW-1185">Reference proteome</keyword>
<dbReference type="InterPro" id="IPR052053">
    <property type="entry name" value="IM_YidH-like"/>
</dbReference>